<gene>
    <name evidence="1" type="ORF">GSOID_T00027269001</name>
</gene>
<accession>E4YIZ6</accession>
<evidence type="ECO:0000313" key="1">
    <source>
        <dbReference type="EMBL" id="CBY35457.1"/>
    </source>
</evidence>
<dbReference type="AlphaFoldDB" id="E4YIZ6"/>
<protein>
    <submittedName>
        <fullName evidence="1">Uncharacterized protein</fullName>
    </submittedName>
</protein>
<organism evidence="1">
    <name type="scientific">Oikopleura dioica</name>
    <name type="common">Tunicate</name>
    <dbReference type="NCBI Taxonomy" id="34765"/>
    <lineage>
        <taxon>Eukaryota</taxon>
        <taxon>Metazoa</taxon>
        <taxon>Chordata</taxon>
        <taxon>Tunicata</taxon>
        <taxon>Appendicularia</taxon>
        <taxon>Copelata</taxon>
        <taxon>Oikopleuridae</taxon>
        <taxon>Oikopleura</taxon>
    </lineage>
</organism>
<dbReference type="Proteomes" id="UP000011014">
    <property type="component" value="Unassembled WGS sequence"/>
</dbReference>
<dbReference type="EMBL" id="FN654630">
    <property type="protein sequence ID" value="CBY35457.1"/>
    <property type="molecule type" value="Genomic_DNA"/>
</dbReference>
<proteinExistence type="predicted"/>
<sequence length="92" mass="10350">MTSGQDSLILRCLRSFFEGIKCCIFKCCGAFFRTPEQGAQTSLKCICDSALTTGKYFSNLQEAPVQIRGSRKLEKIQADLWNITEDFLKGKD</sequence>
<reference evidence="1" key="1">
    <citation type="journal article" date="2010" name="Science">
        <title>Plasticity of animal genome architecture unmasked by rapid evolution of a pelagic tunicate.</title>
        <authorList>
            <person name="Denoeud F."/>
            <person name="Henriet S."/>
            <person name="Mungpakdee S."/>
            <person name="Aury J.M."/>
            <person name="Da Silva C."/>
            <person name="Brinkmann H."/>
            <person name="Mikhaleva J."/>
            <person name="Olsen L.C."/>
            <person name="Jubin C."/>
            <person name="Canestro C."/>
            <person name="Bouquet J.M."/>
            <person name="Danks G."/>
            <person name="Poulain J."/>
            <person name="Campsteijn C."/>
            <person name="Adamski M."/>
            <person name="Cross I."/>
            <person name="Yadetie F."/>
            <person name="Muffato M."/>
            <person name="Louis A."/>
            <person name="Butcher S."/>
            <person name="Tsagkogeorga G."/>
            <person name="Konrad A."/>
            <person name="Singh S."/>
            <person name="Jensen M.F."/>
            <person name="Cong E.H."/>
            <person name="Eikeseth-Otteraa H."/>
            <person name="Noel B."/>
            <person name="Anthouard V."/>
            <person name="Porcel B.M."/>
            <person name="Kachouri-Lafond R."/>
            <person name="Nishino A."/>
            <person name="Ugolini M."/>
            <person name="Chourrout P."/>
            <person name="Nishida H."/>
            <person name="Aasland R."/>
            <person name="Huzurbazar S."/>
            <person name="Westhof E."/>
            <person name="Delsuc F."/>
            <person name="Lehrach H."/>
            <person name="Reinhardt R."/>
            <person name="Weissenbach J."/>
            <person name="Roy S.W."/>
            <person name="Artiguenave F."/>
            <person name="Postlethwait J.H."/>
            <person name="Manak J.R."/>
            <person name="Thompson E.M."/>
            <person name="Jaillon O."/>
            <person name="Du Pasquier L."/>
            <person name="Boudinot P."/>
            <person name="Liberles D.A."/>
            <person name="Volff J.N."/>
            <person name="Philippe H."/>
            <person name="Lenhard B."/>
            <person name="Roest Crollius H."/>
            <person name="Wincker P."/>
            <person name="Chourrout D."/>
        </authorList>
    </citation>
    <scope>NUCLEOTIDE SEQUENCE [LARGE SCALE GENOMIC DNA]</scope>
</reference>
<name>E4YIZ6_OIKDI</name>